<evidence type="ECO:0000313" key="2">
    <source>
        <dbReference type="EMBL" id="MBW4659086.1"/>
    </source>
</evidence>
<feature type="region of interest" description="Disordered" evidence="1">
    <location>
        <begin position="232"/>
        <end position="280"/>
    </location>
</feature>
<dbReference type="Gene3D" id="1.25.10.10">
    <property type="entry name" value="Leucine-rich Repeat Variant"/>
    <property type="match status" value="1"/>
</dbReference>
<sequence>MAIADYSPPVSQLLTYEEIDHNPDNWSGYLNLGITSEHIPELIQMMGDRSLYLDETDEQLYWAAPINAWRTLGQLKAEAAIEPLIDVVRQWGDNLDWDEWIVEEIPLIFGQIGAAALPALANYLSDSTQPQDCLETAISCIAQVGIQHPEQREQYVAILTHELEAYRDRDPEFNGFLVTALAIDLKAVEAAPVIEQAFNADKVDEAFMGDWGEVQVRLGLKTREEVPRKQFLPSWGADSRSVTREFDPKPSGFAPRQAAQKKAKRKQQKQARRKNRSKKK</sequence>
<comment type="caution">
    <text evidence="2">The sequence shown here is derived from an EMBL/GenBank/DDBJ whole genome shotgun (WGS) entry which is preliminary data.</text>
</comment>
<evidence type="ECO:0000256" key="1">
    <source>
        <dbReference type="SAM" id="MobiDB-lite"/>
    </source>
</evidence>
<organism evidence="2 3">
    <name type="scientific">Drouetiella hepatica Uher 2000/2452</name>
    <dbReference type="NCBI Taxonomy" id="904376"/>
    <lineage>
        <taxon>Bacteria</taxon>
        <taxon>Bacillati</taxon>
        <taxon>Cyanobacteriota</taxon>
        <taxon>Cyanophyceae</taxon>
        <taxon>Oculatellales</taxon>
        <taxon>Oculatellaceae</taxon>
        <taxon>Drouetiella</taxon>
    </lineage>
</organism>
<name>A0A951QC14_9CYAN</name>
<dbReference type="AlphaFoldDB" id="A0A951QC14"/>
<gene>
    <name evidence="2" type="ORF">KME15_10450</name>
</gene>
<reference evidence="2" key="2">
    <citation type="journal article" date="2022" name="Microbiol. Resour. Announc.">
        <title>Metagenome Sequencing to Explore Phylogenomics of Terrestrial Cyanobacteria.</title>
        <authorList>
            <person name="Ward R.D."/>
            <person name="Stajich J.E."/>
            <person name="Johansen J.R."/>
            <person name="Huntemann M."/>
            <person name="Clum A."/>
            <person name="Foster B."/>
            <person name="Foster B."/>
            <person name="Roux S."/>
            <person name="Palaniappan K."/>
            <person name="Varghese N."/>
            <person name="Mukherjee S."/>
            <person name="Reddy T.B.K."/>
            <person name="Daum C."/>
            <person name="Copeland A."/>
            <person name="Chen I.A."/>
            <person name="Ivanova N.N."/>
            <person name="Kyrpides N.C."/>
            <person name="Shapiro N."/>
            <person name="Eloe-Fadrosh E.A."/>
            <person name="Pietrasiak N."/>
        </authorList>
    </citation>
    <scope>NUCLEOTIDE SEQUENCE</scope>
    <source>
        <strain evidence="2">UHER 2000/2452</strain>
    </source>
</reference>
<evidence type="ECO:0008006" key="4">
    <source>
        <dbReference type="Google" id="ProtNLM"/>
    </source>
</evidence>
<dbReference type="InterPro" id="IPR011989">
    <property type="entry name" value="ARM-like"/>
</dbReference>
<accession>A0A951QC14</accession>
<dbReference type="EMBL" id="JAHHHD010000009">
    <property type="protein sequence ID" value="MBW4659086.1"/>
    <property type="molecule type" value="Genomic_DNA"/>
</dbReference>
<protein>
    <recommendedName>
        <fullName evidence="4">DUF1186 domain-containing protein</fullName>
    </recommendedName>
</protein>
<proteinExistence type="predicted"/>
<reference evidence="2" key="1">
    <citation type="submission" date="2021-05" db="EMBL/GenBank/DDBJ databases">
        <authorList>
            <person name="Pietrasiak N."/>
            <person name="Ward R."/>
            <person name="Stajich J.E."/>
            <person name="Kurbessoian T."/>
        </authorList>
    </citation>
    <scope>NUCLEOTIDE SEQUENCE</scope>
    <source>
        <strain evidence="2">UHER 2000/2452</strain>
    </source>
</reference>
<dbReference type="Proteomes" id="UP000757435">
    <property type="component" value="Unassembled WGS sequence"/>
</dbReference>
<feature type="compositionally biased region" description="Basic residues" evidence="1">
    <location>
        <begin position="259"/>
        <end position="280"/>
    </location>
</feature>
<evidence type="ECO:0000313" key="3">
    <source>
        <dbReference type="Proteomes" id="UP000757435"/>
    </source>
</evidence>